<dbReference type="RefSeq" id="WP_048630374.1">
    <property type="nucleotide sequence ID" value="NZ_CVQQ01000001.1"/>
</dbReference>
<feature type="compositionally biased region" description="Polar residues" evidence="1">
    <location>
        <begin position="1"/>
        <end position="15"/>
    </location>
</feature>
<feature type="region of interest" description="Disordered" evidence="1">
    <location>
        <begin position="1"/>
        <end position="63"/>
    </location>
</feature>
<keyword evidence="2" id="KW-1133">Transmembrane helix</keyword>
<dbReference type="AlphaFoldDB" id="A0A448IJB8"/>
<feature type="compositionally biased region" description="Low complexity" evidence="1">
    <location>
        <begin position="148"/>
        <end position="164"/>
    </location>
</feature>
<keyword evidence="2" id="KW-0812">Transmembrane</keyword>
<dbReference type="Gene3D" id="2.60.40.2880">
    <property type="entry name" value="MmpS1-5, C-terminal soluble domain"/>
    <property type="match status" value="1"/>
</dbReference>
<gene>
    <name evidence="3" type="ORF">NCTC10437_01499</name>
</gene>
<feature type="compositionally biased region" description="Basic and acidic residues" evidence="1">
    <location>
        <begin position="30"/>
        <end position="44"/>
    </location>
</feature>
<protein>
    <submittedName>
        <fullName evidence="3">MmpS3 protein</fullName>
    </submittedName>
</protein>
<sequence length="276" mass="28924">MNRPYTAQSPYSLTPTERMRTPRGSGRYSGRYDRQGDDPDRYGDLDTDTLAPYPDDAYDTRYGDADYEDAENYDEYVDEARIDRRWMWIAGVAGAILFVAVITASMILGGGDSGSVSATVASPLPTSSAAPAPSQDAAAPAQPPPSLPAETVTTVTPTAETPAPAAAPVPTPLLPAPQAVPPPAAVVPGTVTYRITGNRNLIDLVTVIYTDAQGALQTDLNVALPWTKTIVLNPGVSLSSVTATSVSGQLNCAILDANGSLIAAQNNNSIITNCTR</sequence>
<organism evidence="3 4">
    <name type="scientific">Mycolicibacterium aurum</name>
    <name type="common">Mycobacterium aurum</name>
    <dbReference type="NCBI Taxonomy" id="1791"/>
    <lineage>
        <taxon>Bacteria</taxon>
        <taxon>Bacillati</taxon>
        <taxon>Actinomycetota</taxon>
        <taxon>Actinomycetes</taxon>
        <taxon>Mycobacteriales</taxon>
        <taxon>Mycobacteriaceae</taxon>
        <taxon>Mycolicibacterium</taxon>
    </lineage>
</organism>
<dbReference type="EMBL" id="LR134356">
    <property type="protein sequence ID" value="VEG52526.1"/>
    <property type="molecule type" value="Genomic_DNA"/>
</dbReference>
<keyword evidence="2" id="KW-0472">Membrane</keyword>
<evidence type="ECO:0000256" key="1">
    <source>
        <dbReference type="SAM" id="MobiDB-lite"/>
    </source>
</evidence>
<dbReference type="KEGG" id="mauu:NCTC10437_01499"/>
<dbReference type="InterPro" id="IPR038468">
    <property type="entry name" value="MmpS_C"/>
</dbReference>
<evidence type="ECO:0000256" key="2">
    <source>
        <dbReference type="SAM" id="Phobius"/>
    </source>
</evidence>
<accession>A0A448IJB8</accession>
<evidence type="ECO:0000313" key="4">
    <source>
        <dbReference type="Proteomes" id="UP000279306"/>
    </source>
</evidence>
<feature type="compositionally biased region" description="Low complexity" evidence="1">
    <location>
        <begin position="123"/>
        <end position="140"/>
    </location>
</feature>
<reference evidence="3 4" key="1">
    <citation type="submission" date="2018-12" db="EMBL/GenBank/DDBJ databases">
        <authorList>
            <consortium name="Pathogen Informatics"/>
        </authorList>
    </citation>
    <scope>NUCLEOTIDE SEQUENCE [LARGE SCALE GENOMIC DNA]</scope>
    <source>
        <strain evidence="3 4">NCTC10437</strain>
    </source>
</reference>
<proteinExistence type="predicted"/>
<keyword evidence="4" id="KW-1185">Reference proteome</keyword>
<dbReference type="OrthoDB" id="4761936at2"/>
<dbReference type="STRING" id="1791.GCA_001049355_00452"/>
<feature type="transmembrane region" description="Helical" evidence="2">
    <location>
        <begin position="86"/>
        <end position="108"/>
    </location>
</feature>
<evidence type="ECO:0000313" key="3">
    <source>
        <dbReference type="EMBL" id="VEG52526.1"/>
    </source>
</evidence>
<dbReference type="Proteomes" id="UP000279306">
    <property type="component" value="Chromosome"/>
</dbReference>
<name>A0A448IJB8_MYCAU</name>
<feature type="region of interest" description="Disordered" evidence="1">
    <location>
        <begin position="123"/>
        <end position="170"/>
    </location>
</feature>